<feature type="non-terminal residue" evidence="8">
    <location>
        <position position="246"/>
    </location>
</feature>
<sequence>RPLYTSRSRTHLQLAPTTSTLYPPFYNRPPTPLPPSPSLTSLLRPSFSTNTSRPTTPDSSDVDVPGNGTSTPGSTSTNLASITKSARHAPTVPRASPKIPTYEYYGFAMYVTSSAAFLLYIVWAYVPAPMLHQMGIHYYPNRWWALAVPCWLSVLVVYIYFALASYNTTRLTLPLSSCENIVDETGHVAIVDRRTGKIARKDAPDPAFQFDQSEEVDWNSFWSISTDAVLDVPIGGVCEILYGGSE</sequence>
<feature type="domain" description="PIG-P" evidence="7">
    <location>
        <begin position="101"/>
        <end position="242"/>
    </location>
</feature>
<organism evidence="8 9">
    <name type="scientific">Massarina eburnea CBS 473.64</name>
    <dbReference type="NCBI Taxonomy" id="1395130"/>
    <lineage>
        <taxon>Eukaryota</taxon>
        <taxon>Fungi</taxon>
        <taxon>Dikarya</taxon>
        <taxon>Ascomycota</taxon>
        <taxon>Pezizomycotina</taxon>
        <taxon>Dothideomycetes</taxon>
        <taxon>Pleosporomycetidae</taxon>
        <taxon>Pleosporales</taxon>
        <taxon>Massarineae</taxon>
        <taxon>Massarinaceae</taxon>
        <taxon>Massarina</taxon>
    </lineage>
</organism>
<dbReference type="Proteomes" id="UP000799753">
    <property type="component" value="Unassembled WGS sequence"/>
</dbReference>
<dbReference type="InterPro" id="IPR013717">
    <property type="entry name" value="PIG-P"/>
</dbReference>
<evidence type="ECO:0000256" key="1">
    <source>
        <dbReference type="ARBA" id="ARBA00004141"/>
    </source>
</evidence>
<accession>A0A6A6RQ32</accession>
<evidence type="ECO:0000256" key="2">
    <source>
        <dbReference type="ARBA" id="ARBA00022692"/>
    </source>
</evidence>
<feature type="compositionally biased region" description="Polar residues" evidence="5">
    <location>
        <begin position="47"/>
        <end position="59"/>
    </location>
</feature>
<dbReference type="PANTHER" id="PTHR46346">
    <property type="entry name" value="PHOSPHATIDYLINOSITOL N-ACETYLGLUCOSAMINYLTRANSFERASE SUBUNIT P"/>
    <property type="match status" value="1"/>
</dbReference>
<dbReference type="OrthoDB" id="690928at2759"/>
<dbReference type="GO" id="GO:0016020">
    <property type="term" value="C:membrane"/>
    <property type="evidence" value="ECO:0007669"/>
    <property type="project" value="UniProtKB-SubCell"/>
</dbReference>
<dbReference type="AlphaFoldDB" id="A0A6A6RQ32"/>
<reference evidence="8" key="1">
    <citation type="journal article" date="2020" name="Stud. Mycol.">
        <title>101 Dothideomycetes genomes: a test case for predicting lifestyles and emergence of pathogens.</title>
        <authorList>
            <person name="Haridas S."/>
            <person name="Albert R."/>
            <person name="Binder M."/>
            <person name="Bloem J."/>
            <person name="Labutti K."/>
            <person name="Salamov A."/>
            <person name="Andreopoulos B."/>
            <person name="Baker S."/>
            <person name="Barry K."/>
            <person name="Bills G."/>
            <person name="Bluhm B."/>
            <person name="Cannon C."/>
            <person name="Castanera R."/>
            <person name="Culley D."/>
            <person name="Daum C."/>
            <person name="Ezra D."/>
            <person name="Gonzalez J."/>
            <person name="Henrissat B."/>
            <person name="Kuo A."/>
            <person name="Liang C."/>
            <person name="Lipzen A."/>
            <person name="Lutzoni F."/>
            <person name="Magnuson J."/>
            <person name="Mondo S."/>
            <person name="Nolan M."/>
            <person name="Ohm R."/>
            <person name="Pangilinan J."/>
            <person name="Park H.-J."/>
            <person name="Ramirez L."/>
            <person name="Alfaro M."/>
            <person name="Sun H."/>
            <person name="Tritt A."/>
            <person name="Yoshinaga Y."/>
            <person name="Zwiers L.-H."/>
            <person name="Turgeon B."/>
            <person name="Goodwin S."/>
            <person name="Spatafora J."/>
            <person name="Crous P."/>
            <person name="Grigoriev I."/>
        </authorList>
    </citation>
    <scope>NUCLEOTIDE SEQUENCE</scope>
    <source>
        <strain evidence="8">CBS 473.64</strain>
    </source>
</reference>
<evidence type="ECO:0000256" key="6">
    <source>
        <dbReference type="SAM" id="Phobius"/>
    </source>
</evidence>
<name>A0A6A6RQ32_9PLEO</name>
<proteinExistence type="predicted"/>
<evidence type="ECO:0000256" key="3">
    <source>
        <dbReference type="ARBA" id="ARBA00022989"/>
    </source>
</evidence>
<dbReference type="GO" id="GO:0006506">
    <property type="term" value="P:GPI anchor biosynthetic process"/>
    <property type="evidence" value="ECO:0007669"/>
    <property type="project" value="TreeGrafter"/>
</dbReference>
<evidence type="ECO:0000256" key="5">
    <source>
        <dbReference type="SAM" id="MobiDB-lite"/>
    </source>
</evidence>
<keyword evidence="3 6" id="KW-1133">Transmembrane helix</keyword>
<comment type="subcellular location">
    <subcellularLocation>
        <location evidence="1">Membrane</location>
        <topology evidence="1">Multi-pass membrane protein</topology>
    </subcellularLocation>
</comment>
<keyword evidence="4 6" id="KW-0472">Membrane</keyword>
<dbReference type="InterPro" id="IPR052263">
    <property type="entry name" value="GPI_Anchor_Biosynth"/>
</dbReference>
<protein>
    <submittedName>
        <fullName evidence="8">PIG-P-domain-containing protein</fullName>
    </submittedName>
</protein>
<feature type="compositionally biased region" description="Pro residues" evidence="5">
    <location>
        <begin position="26"/>
        <end position="37"/>
    </location>
</feature>
<feature type="transmembrane region" description="Helical" evidence="6">
    <location>
        <begin position="143"/>
        <end position="163"/>
    </location>
</feature>
<feature type="compositionally biased region" description="Low complexity" evidence="5">
    <location>
        <begin position="65"/>
        <end position="78"/>
    </location>
</feature>
<feature type="transmembrane region" description="Helical" evidence="6">
    <location>
        <begin position="104"/>
        <end position="123"/>
    </location>
</feature>
<feature type="non-terminal residue" evidence="8">
    <location>
        <position position="1"/>
    </location>
</feature>
<dbReference type="Pfam" id="PF08510">
    <property type="entry name" value="PIG-P"/>
    <property type="match status" value="1"/>
</dbReference>
<keyword evidence="2 6" id="KW-0812">Transmembrane</keyword>
<evidence type="ECO:0000313" key="9">
    <source>
        <dbReference type="Proteomes" id="UP000799753"/>
    </source>
</evidence>
<evidence type="ECO:0000256" key="4">
    <source>
        <dbReference type="ARBA" id="ARBA00023136"/>
    </source>
</evidence>
<gene>
    <name evidence="8" type="ORF">P280DRAFT_376199</name>
</gene>
<feature type="region of interest" description="Disordered" evidence="5">
    <location>
        <begin position="1"/>
        <end position="78"/>
    </location>
</feature>
<evidence type="ECO:0000313" key="8">
    <source>
        <dbReference type="EMBL" id="KAF2637699.1"/>
    </source>
</evidence>
<dbReference type="PANTHER" id="PTHR46346:SF1">
    <property type="entry name" value="PHOSPHATIDYLINOSITOL N-ACETYLGLUCOSAMINYLTRANSFERASE SUBUNIT P"/>
    <property type="match status" value="1"/>
</dbReference>
<dbReference type="GO" id="GO:0005783">
    <property type="term" value="C:endoplasmic reticulum"/>
    <property type="evidence" value="ECO:0007669"/>
    <property type="project" value="TreeGrafter"/>
</dbReference>
<keyword evidence="9" id="KW-1185">Reference proteome</keyword>
<evidence type="ECO:0000259" key="7">
    <source>
        <dbReference type="Pfam" id="PF08510"/>
    </source>
</evidence>
<dbReference type="EMBL" id="MU006792">
    <property type="protein sequence ID" value="KAF2637699.1"/>
    <property type="molecule type" value="Genomic_DNA"/>
</dbReference>